<protein>
    <recommendedName>
        <fullName evidence="3">Lipocalin-like domain-containing protein</fullName>
    </recommendedName>
</protein>
<name>A0ABT8RFX9_9BACT</name>
<dbReference type="RefSeq" id="WP_378410501.1">
    <property type="nucleotide sequence ID" value="NZ_JBHSMY010000016.1"/>
</dbReference>
<sequence>MKYMRVAETPNPATADLVGVWDMTSLVTIKEGLLKATFGKTLKTNSPSYPE</sequence>
<proteinExistence type="predicted"/>
<evidence type="ECO:0008006" key="3">
    <source>
        <dbReference type="Google" id="ProtNLM"/>
    </source>
</evidence>
<accession>A0ABT8RFX9</accession>
<evidence type="ECO:0000313" key="2">
    <source>
        <dbReference type="Proteomes" id="UP001168528"/>
    </source>
</evidence>
<evidence type="ECO:0000313" key="1">
    <source>
        <dbReference type="EMBL" id="MDO1450990.1"/>
    </source>
</evidence>
<gene>
    <name evidence="1" type="ORF">Q0590_32245</name>
</gene>
<keyword evidence="2" id="KW-1185">Reference proteome</keyword>
<dbReference type="EMBL" id="JAUKPO010000040">
    <property type="protein sequence ID" value="MDO1450990.1"/>
    <property type="molecule type" value="Genomic_DNA"/>
</dbReference>
<organism evidence="1 2">
    <name type="scientific">Rhodocytophaga aerolata</name>
    <dbReference type="NCBI Taxonomy" id="455078"/>
    <lineage>
        <taxon>Bacteria</taxon>
        <taxon>Pseudomonadati</taxon>
        <taxon>Bacteroidota</taxon>
        <taxon>Cytophagia</taxon>
        <taxon>Cytophagales</taxon>
        <taxon>Rhodocytophagaceae</taxon>
        <taxon>Rhodocytophaga</taxon>
    </lineage>
</organism>
<comment type="caution">
    <text evidence="1">The sequence shown here is derived from an EMBL/GenBank/DDBJ whole genome shotgun (WGS) entry which is preliminary data.</text>
</comment>
<dbReference type="Proteomes" id="UP001168528">
    <property type="component" value="Unassembled WGS sequence"/>
</dbReference>
<reference evidence="1" key="1">
    <citation type="submission" date="2023-07" db="EMBL/GenBank/DDBJ databases">
        <title>The genome sequence of Rhodocytophaga aerolata KACC 12507.</title>
        <authorList>
            <person name="Zhang X."/>
        </authorList>
    </citation>
    <scope>NUCLEOTIDE SEQUENCE</scope>
    <source>
        <strain evidence="1">KACC 12507</strain>
    </source>
</reference>